<accession>A0A9D1IPI8</accession>
<dbReference type="GO" id="GO:0005840">
    <property type="term" value="C:ribosome"/>
    <property type="evidence" value="ECO:0007669"/>
    <property type="project" value="InterPro"/>
</dbReference>
<dbReference type="SUPFAM" id="SSF50346">
    <property type="entry name" value="PRC-barrel domain"/>
    <property type="match status" value="1"/>
</dbReference>
<dbReference type="Pfam" id="PF24986">
    <property type="entry name" value="PRC_RimM"/>
    <property type="match status" value="1"/>
</dbReference>
<dbReference type="InterPro" id="IPR011961">
    <property type="entry name" value="RimM"/>
</dbReference>
<dbReference type="GO" id="GO:0006364">
    <property type="term" value="P:rRNA processing"/>
    <property type="evidence" value="ECO:0007669"/>
    <property type="project" value="InterPro"/>
</dbReference>
<dbReference type="Gene3D" id="2.30.30.240">
    <property type="entry name" value="PRC-barrel domain"/>
    <property type="match status" value="1"/>
</dbReference>
<evidence type="ECO:0000313" key="3">
    <source>
        <dbReference type="Proteomes" id="UP000824074"/>
    </source>
</evidence>
<feature type="non-terminal residue" evidence="2">
    <location>
        <position position="1"/>
    </location>
</feature>
<comment type="caution">
    <text evidence="2">The sequence shown here is derived from an EMBL/GenBank/DDBJ whole genome shotgun (WGS) entry which is preliminary data.</text>
</comment>
<dbReference type="InterPro" id="IPR011033">
    <property type="entry name" value="PRC_barrel-like_sf"/>
</dbReference>
<proteinExistence type="predicted"/>
<organism evidence="2 3">
    <name type="scientific">Candidatus Aphodocola excrementigallinarum</name>
    <dbReference type="NCBI Taxonomy" id="2840670"/>
    <lineage>
        <taxon>Bacteria</taxon>
        <taxon>Bacillati</taxon>
        <taxon>Bacillota</taxon>
        <taxon>Bacilli</taxon>
        <taxon>Candidatus Aphodocola</taxon>
    </lineage>
</organism>
<name>A0A9D1IPI8_9FIRM</name>
<evidence type="ECO:0000313" key="2">
    <source>
        <dbReference type="EMBL" id="HIU39784.1"/>
    </source>
</evidence>
<dbReference type="GO" id="GO:0043022">
    <property type="term" value="F:ribosome binding"/>
    <property type="evidence" value="ECO:0007669"/>
    <property type="project" value="InterPro"/>
</dbReference>
<dbReference type="AlphaFoldDB" id="A0A9D1IPI8"/>
<evidence type="ECO:0000259" key="1">
    <source>
        <dbReference type="Pfam" id="PF24986"/>
    </source>
</evidence>
<dbReference type="PANTHER" id="PTHR33692">
    <property type="entry name" value="RIBOSOME MATURATION FACTOR RIMM"/>
    <property type="match status" value="1"/>
</dbReference>
<protein>
    <submittedName>
        <fullName evidence="2">PRC-barrel domain-containing protein</fullName>
    </submittedName>
</protein>
<dbReference type="EMBL" id="DVMT01000009">
    <property type="protein sequence ID" value="HIU39784.1"/>
    <property type="molecule type" value="Genomic_DNA"/>
</dbReference>
<feature type="domain" description="Ribosome maturation factor RimM PRC barrel" evidence="1">
    <location>
        <begin position="11"/>
        <end position="69"/>
    </location>
</feature>
<sequence length="75" mass="8362">LKLDENTFLSVDLIGFSVIIDDKLIGIIKDVLDTPANEVLVLDNNVMIPYVNDFINNIDAKNKKVYVNNVKGLLS</sequence>
<reference evidence="2" key="2">
    <citation type="journal article" date="2021" name="PeerJ">
        <title>Extensive microbial diversity within the chicken gut microbiome revealed by metagenomics and culture.</title>
        <authorList>
            <person name="Gilroy R."/>
            <person name="Ravi A."/>
            <person name="Getino M."/>
            <person name="Pursley I."/>
            <person name="Horton D.L."/>
            <person name="Alikhan N.F."/>
            <person name="Baker D."/>
            <person name="Gharbi K."/>
            <person name="Hall N."/>
            <person name="Watson M."/>
            <person name="Adriaenssens E.M."/>
            <person name="Foster-Nyarko E."/>
            <person name="Jarju S."/>
            <person name="Secka A."/>
            <person name="Antonio M."/>
            <person name="Oren A."/>
            <person name="Chaudhuri R.R."/>
            <person name="La Ragione R."/>
            <person name="Hildebrand F."/>
            <person name="Pallen M.J."/>
        </authorList>
    </citation>
    <scope>NUCLEOTIDE SEQUENCE</scope>
    <source>
        <strain evidence="2">CHK193-30670</strain>
    </source>
</reference>
<gene>
    <name evidence="2" type="ORF">IAB68_00580</name>
</gene>
<dbReference type="Proteomes" id="UP000824074">
    <property type="component" value="Unassembled WGS sequence"/>
</dbReference>
<reference evidence="2" key="1">
    <citation type="submission" date="2020-10" db="EMBL/GenBank/DDBJ databases">
        <authorList>
            <person name="Gilroy R."/>
        </authorList>
    </citation>
    <scope>NUCLEOTIDE SEQUENCE</scope>
    <source>
        <strain evidence="2">CHK193-30670</strain>
    </source>
</reference>
<dbReference type="PANTHER" id="PTHR33692:SF1">
    <property type="entry name" value="RIBOSOME MATURATION FACTOR RIMM"/>
    <property type="match status" value="1"/>
</dbReference>
<dbReference type="InterPro" id="IPR056792">
    <property type="entry name" value="PRC_RimM"/>
</dbReference>